<dbReference type="PANTHER" id="PTHR45527">
    <property type="entry name" value="NONRIBOSOMAL PEPTIDE SYNTHETASE"/>
    <property type="match status" value="1"/>
</dbReference>
<feature type="domain" description="Carrier" evidence="5">
    <location>
        <begin position="60"/>
        <end position="137"/>
    </location>
</feature>
<dbReference type="FunFam" id="1.10.1200.10:FF:000005">
    <property type="entry name" value="Nonribosomal peptide synthetase 1"/>
    <property type="match status" value="2"/>
</dbReference>
<dbReference type="InterPro" id="IPR025110">
    <property type="entry name" value="AMP-bd_C"/>
</dbReference>
<dbReference type="Gene3D" id="1.10.1200.10">
    <property type="entry name" value="ACP-like"/>
    <property type="match status" value="2"/>
</dbReference>
<dbReference type="InterPro" id="IPR010071">
    <property type="entry name" value="AA_adenyl_dom"/>
</dbReference>
<protein>
    <submittedName>
        <fullName evidence="6">Amino acid adenylation domain-containing protein</fullName>
    </submittedName>
</protein>
<dbReference type="SMART" id="SM00823">
    <property type="entry name" value="PKS_PP"/>
    <property type="match status" value="2"/>
</dbReference>
<dbReference type="PROSITE" id="PS00455">
    <property type="entry name" value="AMP_BINDING"/>
    <property type="match status" value="1"/>
</dbReference>
<evidence type="ECO:0000256" key="4">
    <source>
        <dbReference type="ARBA" id="ARBA00022553"/>
    </source>
</evidence>
<dbReference type="GO" id="GO:0003824">
    <property type="term" value="F:catalytic activity"/>
    <property type="evidence" value="ECO:0007669"/>
    <property type="project" value="InterPro"/>
</dbReference>
<evidence type="ECO:0000256" key="1">
    <source>
        <dbReference type="ARBA" id="ARBA00001957"/>
    </source>
</evidence>
<dbReference type="Gene3D" id="2.30.38.10">
    <property type="entry name" value="Luciferase, Domain 3"/>
    <property type="match status" value="1"/>
</dbReference>
<comment type="similarity">
    <text evidence="2">Belongs to the ATP-dependent AMP-binding enzyme family.</text>
</comment>
<dbReference type="InterPro" id="IPR020845">
    <property type="entry name" value="AMP-binding_CS"/>
</dbReference>
<feature type="non-terminal residue" evidence="6">
    <location>
        <position position="1"/>
    </location>
</feature>
<dbReference type="Gene3D" id="3.30.300.30">
    <property type="match status" value="2"/>
</dbReference>
<dbReference type="SUPFAM" id="SSF52777">
    <property type="entry name" value="CoA-dependent acyltransferases"/>
    <property type="match status" value="4"/>
</dbReference>
<name>A0A7W9E318_9SPHI</name>
<dbReference type="PROSITE" id="PS50075">
    <property type="entry name" value="CARRIER"/>
    <property type="match status" value="2"/>
</dbReference>
<dbReference type="InterPro" id="IPR036736">
    <property type="entry name" value="ACP-like_sf"/>
</dbReference>
<dbReference type="FunFam" id="3.40.50.12780:FF:000012">
    <property type="entry name" value="Non-ribosomal peptide synthetase"/>
    <property type="match status" value="1"/>
</dbReference>
<dbReference type="GO" id="GO:0031177">
    <property type="term" value="F:phosphopantetheine binding"/>
    <property type="evidence" value="ECO:0007669"/>
    <property type="project" value="InterPro"/>
</dbReference>
<dbReference type="Gene3D" id="3.40.50.980">
    <property type="match status" value="2"/>
</dbReference>
<dbReference type="EMBL" id="JACHCE010000018">
    <property type="protein sequence ID" value="MBB5639445.1"/>
    <property type="molecule type" value="Genomic_DNA"/>
</dbReference>
<dbReference type="GO" id="GO:0043041">
    <property type="term" value="P:amino acid activation for nonribosomal peptide biosynthetic process"/>
    <property type="evidence" value="ECO:0007669"/>
    <property type="project" value="TreeGrafter"/>
</dbReference>
<dbReference type="Pfam" id="PF13193">
    <property type="entry name" value="AMP-binding_C"/>
    <property type="match status" value="1"/>
</dbReference>
<evidence type="ECO:0000313" key="6">
    <source>
        <dbReference type="EMBL" id="MBB5639445.1"/>
    </source>
</evidence>
<dbReference type="NCBIfam" id="TIGR01733">
    <property type="entry name" value="AA-adenyl-dom"/>
    <property type="match status" value="1"/>
</dbReference>
<evidence type="ECO:0000256" key="3">
    <source>
        <dbReference type="ARBA" id="ARBA00022450"/>
    </source>
</evidence>
<dbReference type="Pfam" id="PF00550">
    <property type="entry name" value="PP-binding"/>
    <property type="match status" value="2"/>
</dbReference>
<gene>
    <name evidence="6" type="ORF">HDE68_005396</name>
</gene>
<dbReference type="Gene3D" id="3.30.559.30">
    <property type="entry name" value="Nonribosomal peptide synthetase, condensation domain"/>
    <property type="match status" value="2"/>
</dbReference>
<dbReference type="InterPro" id="IPR020806">
    <property type="entry name" value="PKS_PP-bd"/>
</dbReference>
<evidence type="ECO:0000259" key="5">
    <source>
        <dbReference type="PROSITE" id="PS50075"/>
    </source>
</evidence>
<dbReference type="Pfam" id="PF00668">
    <property type="entry name" value="Condensation"/>
    <property type="match status" value="2"/>
</dbReference>
<proteinExistence type="inferred from homology"/>
<dbReference type="RefSeq" id="WP_183885699.1">
    <property type="nucleotide sequence ID" value="NZ_JACHCE010000018.1"/>
</dbReference>
<dbReference type="InterPro" id="IPR001242">
    <property type="entry name" value="Condensation_dom"/>
</dbReference>
<keyword evidence="3" id="KW-0596">Phosphopantetheine</keyword>
<sequence>YYTAAEAIADLKQRLQDILPDYMLPSYYVHLPAFPLTANGKIDRRALPEVVLDKADNYQAPSSPLEHTLVGIWSEILKIDQDKISVNRSFFDVGGHSLKAMIMVNRIWKKTGIEVSLKAVFSHQDIRSLSVYIGELVPGSVYSAIPLTVKKTHYVLSSAQKRMYFLYEFDRDSLAYNMPQASWLSGELDQERLAGAFQALIRRHEVLRTTIVMIGDEPFQVIGDGSNFSITDYQARREEVAGVMESFIRPFDLGKGPLLRVGLVHVPGGDSLLMVDMHHIITDGVSQGILIRDFMALYAGEDLPAPGLQYKDYAEWQQSVIAQDRIAEQRSFWLSEYQDLPEVLDLPLDYARPDHRNHRGDNYSFELDEQATTSLRYLGEQHGATLYTVLLSVYTILLGRLSRSEDVVVGTPIAGRRHADLDGMIGMFVNTLALRNYPLGELSFEDFLAGVSSRTLSCFDHQDFQYEDLVDELNLPRNLGRSPLIEVMFSYENFEREELVIPGLTLNSYQQEGEMSSKFDLSLAAGEDSGKLYLSLSYSAELFKETTISRFAAYFKHIVGQVLAAPDIRLSEIGLLVPAERSRLLELGTGAIPAYSANQTIVQLFEAQVLQSPDAVALVFEDQALSYQELDEQSDQLSLFLAGRGVVSGTVIGLLLERSPDMIIGILGILKAGGTYVPIDSVLPQERILYMLTDSGSGFLLTSSAYAELYQDHISVLDIDEVKTEDSLKGIQLLVSEPEDLVYIIYTSGSSGKPKGVMVNNVSLVNYIQSQLNLFKIDNTDRILQFSTISFDASVEQIWLALLSGAGLVLIGKEVLTDQALLNSYLHDHQVTHLHTTPSFLESISLSEPNNLRRIIAAGEVCRAELANRYLEKYDFYNKYGPTECTISCLIYRATQMISSGSGVPVGRPVTGTSVYILDQYQGLSPEGVAGELYVSGLGLASGYVNNIALTAEKFVENPFEPGSLMYRTGDLVRWTEDGNIDYLGRIDDQVKIRGYRIEPGEIEVVISGLEEINQALVLVKEQGDDKYLVAYYTAAEAVADLKQRLQDLLPDYMLPSYYVHLPAFPLTANGKIDRRALPEIVLNTEDSYQGPSNLIETKLLSIWSEILKIDEDKISVNRSFFDLGGHSLKAMSLVNRIRKELGTEVSLKVIFSHQDIRSLSAYILEMAFGSDYNVIPLVAEKTHYVLSSAQKRLYFLYEFDRDSLAYNMPQAAWLSGELDRERLAGAFQALIRRHEVFRTTIVMIEDEPFQVVGDGEGFSITDYQAQREDVTAVVESFIRPFDLGQGPILRVGLVHVPGGESLLMVDMHHIITDGVSHGILIRDFMALYAGEDLPAPGLQYKDYAEWQQSAIEQDRMAKQRSFWLSEYQDLPEALDLPLDYARPKQAEHQSGSYSFELDEQTTRSISRLGEEQGATLFMVLLSVYTILLSRLGNREDVVVGIPTAGRRHADLEGVIGVFINMLALRNYPVGDLSFKDFLAEVSSRTLSCFDHQDFQYEDLVDELKLPRNTGRNPLFEATFSYQNYESESLSIPGLALSPYEQEAGGISKFDLSLFASEHSGCLYLSLVYSTAL</sequence>
<evidence type="ECO:0000256" key="2">
    <source>
        <dbReference type="ARBA" id="ARBA00006432"/>
    </source>
</evidence>
<dbReference type="FunFam" id="2.30.38.10:FF:000001">
    <property type="entry name" value="Non-ribosomal peptide synthetase PvdI"/>
    <property type="match status" value="1"/>
</dbReference>
<organism evidence="6 7">
    <name type="scientific">Pedobacter cryoconitis</name>
    <dbReference type="NCBI Taxonomy" id="188932"/>
    <lineage>
        <taxon>Bacteria</taxon>
        <taxon>Pseudomonadati</taxon>
        <taxon>Bacteroidota</taxon>
        <taxon>Sphingobacteriia</taxon>
        <taxon>Sphingobacteriales</taxon>
        <taxon>Sphingobacteriaceae</taxon>
        <taxon>Pedobacter</taxon>
    </lineage>
</organism>
<accession>A0A7W9E318</accession>
<reference evidence="6 7" key="1">
    <citation type="submission" date="2020-08" db="EMBL/GenBank/DDBJ databases">
        <title>Genomic Encyclopedia of Type Strains, Phase IV (KMG-V): Genome sequencing to study the core and pangenomes of soil and plant-associated prokaryotes.</title>
        <authorList>
            <person name="Whitman W."/>
        </authorList>
    </citation>
    <scope>NUCLEOTIDE SEQUENCE [LARGE SCALE GENOMIC DNA]</scope>
    <source>
        <strain evidence="6 7">S3M1</strain>
    </source>
</reference>
<dbReference type="Proteomes" id="UP000537204">
    <property type="component" value="Unassembled WGS sequence"/>
</dbReference>
<dbReference type="GO" id="GO:0044550">
    <property type="term" value="P:secondary metabolite biosynthetic process"/>
    <property type="evidence" value="ECO:0007669"/>
    <property type="project" value="UniProtKB-ARBA"/>
</dbReference>
<dbReference type="Gene3D" id="3.30.559.10">
    <property type="entry name" value="Chloramphenicol acetyltransferase-like domain"/>
    <property type="match status" value="2"/>
</dbReference>
<dbReference type="InterPro" id="IPR045851">
    <property type="entry name" value="AMP-bd_C_sf"/>
</dbReference>
<dbReference type="GO" id="GO:0005829">
    <property type="term" value="C:cytosol"/>
    <property type="evidence" value="ECO:0007669"/>
    <property type="project" value="TreeGrafter"/>
</dbReference>
<comment type="caution">
    <text evidence="6">The sequence shown here is derived from an EMBL/GenBank/DDBJ whole genome shotgun (WGS) entry which is preliminary data.</text>
</comment>
<comment type="cofactor">
    <cofactor evidence="1">
        <name>pantetheine 4'-phosphate</name>
        <dbReference type="ChEBI" id="CHEBI:47942"/>
    </cofactor>
</comment>
<dbReference type="PANTHER" id="PTHR45527:SF1">
    <property type="entry name" value="FATTY ACID SYNTHASE"/>
    <property type="match status" value="1"/>
</dbReference>
<dbReference type="InterPro" id="IPR023213">
    <property type="entry name" value="CAT-like_dom_sf"/>
</dbReference>
<dbReference type="CDD" id="cd19531">
    <property type="entry name" value="LCL_NRPS-like"/>
    <property type="match status" value="2"/>
</dbReference>
<keyword evidence="4" id="KW-0597">Phosphoprotein</keyword>
<feature type="non-terminal residue" evidence="6">
    <location>
        <position position="1573"/>
    </location>
</feature>
<dbReference type="SUPFAM" id="SSF56801">
    <property type="entry name" value="Acetyl-CoA synthetase-like"/>
    <property type="match status" value="2"/>
</dbReference>
<dbReference type="SUPFAM" id="SSF47336">
    <property type="entry name" value="ACP-like"/>
    <property type="match status" value="2"/>
</dbReference>
<dbReference type="Pfam" id="PF00501">
    <property type="entry name" value="AMP-binding"/>
    <property type="match status" value="1"/>
</dbReference>
<dbReference type="InterPro" id="IPR009081">
    <property type="entry name" value="PP-bd_ACP"/>
</dbReference>
<dbReference type="InterPro" id="IPR000873">
    <property type="entry name" value="AMP-dep_synth/lig_dom"/>
</dbReference>
<feature type="domain" description="Carrier" evidence="5">
    <location>
        <begin position="1091"/>
        <end position="1168"/>
    </location>
</feature>
<evidence type="ECO:0000313" key="7">
    <source>
        <dbReference type="Proteomes" id="UP000537204"/>
    </source>
</evidence>
<dbReference type="FunFam" id="3.30.300.30:FF:000010">
    <property type="entry name" value="Enterobactin synthetase component F"/>
    <property type="match status" value="1"/>
</dbReference>
<dbReference type="FunFam" id="3.40.50.980:FF:000001">
    <property type="entry name" value="Non-ribosomal peptide synthetase"/>
    <property type="match status" value="1"/>
</dbReference>
<dbReference type="CDD" id="cd05930">
    <property type="entry name" value="A_NRPS"/>
    <property type="match status" value="1"/>
</dbReference>